<proteinExistence type="predicted"/>
<dbReference type="EMBL" id="HBHT01016460">
    <property type="protein sequence ID" value="CAD9963536.1"/>
    <property type="molecule type" value="Transcribed_RNA"/>
</dbReference>
<name>A0A7S2YAE8_9STRA</name>
<evidence type="ECO:0000256" key="1">
    <source>
        <dbReference type="SAM" id="MobiDB-lite"/>
    </source>
</evidence>
<feature type="compositionally biased region" description="Pro residues" evidence="1">
    <location>
        <begin position="161"/>
        <end position="170"/>
    </location>
</feature>
<evidence type="ECO:0000313" key="2">
    <source>
        <dbReference type="EMBL" id="CAD9963536.1"/>
    </source>
</evidence>
<feature type="compositionally biased region" description="Low complexity" evidence="1">
    <location>
        <begin position="1"/>
        <end position="28"/>
    </location>
</feature>
<feature type="region of interest" description="Disordered" evidence="1">
    <location>
        <begin position="121"/>
        <end position="170"/>
    </location>
</feature>
<organism evidence="2">
    <name type="scientific">Entomoneis paludosa</name>
    <dbReference type="NCBI Taxonomy" id="265537"/>
    <lineage>
        <taxon>Eukaryota</taxon>
        <taxon>Sar</taxon>
        <taxon>Stramenopiles</taxon>
        <taxon>Ochrophyta</taxon>
        <taxon>Bacillariophyta</taxon>
        <taxon>Bacillariophyceae</taxon>
        <taxon>Bacillariophycidae</taxon>
        <taxon>Entomoneidaceae</taxon>
        <taxon>Entomoneis</taxon>
    </lineage>
</organism>
<sequence length="170" mass="18038">MSQGSKASAATPTTASSSGAPSSSSSSSHLHGEDRLAKTWRTLANCFIVGSQKAEKVVAGNDPNNSSNQKEMQVAMKELDDYVVLFLRTRVEWGRLISYLEAKIEGTAAEMETMQHFSRTMSTMGSSHPGKKRKLAEDISGEAASLGGESSSSKRTNMTTPTPPPSAPAV</sequence>
<protein>
    <submittedName>
        <fullName evidence="2">Uncharacterized protein</fullName>
    </submittedName>
</protein>
<reference evidence="2" key="1">
    <citation type="submission" date="2021-01" db="EMBL/GenBank/DDBJ databases">
        <authorList>
            <person name="Corre E."/>
            <person name="Pelletier E."/>
            <person name="Niang G."/>
            <person name="Scheremetjew M."/>
            <person name="Finn R."/>
            <person name="Kale V."/>
            <person name="Holt S."/>
            <person name="Cochrane G."/>
            <person name="Meng A."/>
            <person name="Brown T."/>
            <person name="Cohen L."/>
        </authorList>
    </citation>
    <scope>NUCLEOTIDE SEQUENCE</scope>
    <source>
        <strain evidence="2">CCMP125</strain>
    </source>
</reference>
<accession>A0A7S2YAE8</accession>
<gene>
    <name evidence="2" type="ORF">APAL1065_LOCUS10975</name>
</gene>
<feature type="compositionally biased region" description="Low complexity" evidence="1">
    <location>
        <begin position="141"/>
        <end position="153"/>
    </location>
</feature>
<feature type="region of interest" description="Disordered" evidence="1">
    <location>
        <begin position="1"/>
        <end position="33"/>
    </location>
</feature>
<dbReference type="AlphaFoldDB" id="A0A7S2YAE8"/>